<feature type="transmembrane region" description="Helical" evidence="7">
    <location>
        <begin position="86"/>
        <end position="109"/>
    </location>
</feature>
<dbReference type="PANTHER" id="PTHR30193:SF41">
    <property type="entry name" value="DIACETYLCHITOBIOSE UPTAKE SYSTEM PERMEASE PROTEIN NGCF"/>
    <property type="match status" value="1"/>
</dbReference>
<comment type="caution">
    <text evidence="9">The sequence shown here is derived from an EMBL/GenBank/DDBJ whole genome shotgun (WGS) entry which is preliminary data.</text>
</comment>
<comment type="similarity">
    <text evidence="7">Belongs to the binding-protein-dependent transport system permease family.</text>
</comment>
<evidence type="ECO:0000256" key="2">
    <source>
        <dbReference type="ARBA" id="ARBA00022448"/>
    </source>
</evidence>
<keyword evidence="3" id="KW-1003">Cell membrane</keyword>
<dbReference type="PANTHER" id="PTHR30193">
    <property type="entry name" value="ABC TRANSPORTER PERMEASE PROTEIN"/>
    <property type="match status" value="1"/>
</dbReference>
<evidence type="ECO:0000259" key="8">
    <source>
        <dbReference type="PROSITE" id="PS50928"/>
    </source>
</evidence>
<accession>A0ABT8KA32</accession>
<dbReference type="Pfam" id="PF00528">
    <property type="entry name" value="BPD_transp_1"/>
    <property type="match status" value="1"/>
</dbReference>
<feature type="transmembrane region" description="Helical" evidence="7">
    <location>
        <begin position="221"/>
        <end position="245"/>
    </location>
</feature>
<organism evidence="9 10">
    <name type="scientific">Leifsonia williamsii</name>
    <dbReference type="NCBI Taxonomy" id="3035919"/>
    <lineage>
        <taxon>Bacteria</taxon>
        <taxon>Bacillati</taxon>
        <taxon>Actinomycetota</taxon>
        <taxon>Actinomycetes</taxon>
        <taxon>Micrococcales</taxon>
        <taxon>Microbacteriaceae</taxon>
        <taxon>Leifsonia</taxon>
    </lineage>
</organism>
<dbReference type="InterPro" id="IPR035906">
    <property type="entry name" value="MetI-like_sf"/>
</dbReference>
<dbReference type="SUPFAM" id="SSF160964">
    <property type="entry name" value="MalF N-terminal region-like"/>
    <property type="match status" value="1"/>
</dbReference>
<dbReference type="SUPFAM" id="SSF161098">
    <property type="entry name" value="MetI-like"/>
    <property type="match status" value="1"/>
</dbReference>
<evidence type="ECO:0000313" key="10">
    <source>
        <dbReference type="Proteomes" id="UP001174208"/>
    </source>
</evidence>
<dbReference type="EMBL" id="JAROCF010000001">
    <property type="protein sequence ID" value="MDN4613858.1"/>
    <property type="molecule type" value="Genomic_DNA"/>
</dbReference>
<proteinExistence type="inferred from homology"/>
<evidence type="ECO:0000256" key="6">
    <source>
        <dbReference type="ARBA" id="ARBA00023136"/>
    </source>
</evidence>
<evidence type="ECO:0000256" key="3">
    <source>
        <dbReference type="ARBA" id="ARBA00022475"/>
    </source>
</evidence>
<keyword evidence="4 7" id="KW-0812">Transmembrane</keyword>
<evidence type="ECO:0000256" key="5">
    <source>
        <dbReference type="ARBA" id="ARBA00022989"/>
    </source>
</evidence>
<keyword evidence="5 7" id="KW-1133">Transmembrane helix</keyword>
<dbReference type="CDD" id="cd06261">
    <property type="entry name" value="TM_PBP2"/>
    <property type="match status" value="1"/>
</dbReference>
<reference evidence="9" key="1">
    <citation type="submission" date="2023-06" db="EMBL/GenBank/DDBJ databases">
        <title>MT1 and MT2 Draft Genomes of Novel Species.</title>
        <authorList>
            <person name="Venkateswaran K."/>
        </authorList>
    </citation>
    <scope>NUCLEOTIDE SEQUENCE</scope>
    <source>
        <strain evidence="9">F6_8S_P_1B</strain>
    </source>
</reference>
<evidence type="ECO:0000313" key="9">
    <source>
        <dbReference type="EMBL" id="MDN4613858.1"/>
    </source>
</evidence>
<sequence length="312" mass="33829">MTVLTPTETAGVVVATRRRRRRLTRASWSSLLYLAPALVFFGLFVVYPIITSIQFSFYDYDGLTVATPAGFANYVNVFTDPDLRAALAHSLVLLVFYAALPVCIGLLLAGAMSRIRIYGLTLFRALLFVPQILSSVVVAVAWRGLLATDGPVNWVLQHIGLGALATAWLGNFDTALPAIGVIGTWVEYGLCMVLFLAGIVTIDRSLYEAARLDGAGAVREFFAITLPALRPQISIALILTITFALRNFDLIWNTTRGGPGTSTTVPSLFVYLDAFQNRQLGQASALAVVLTVIIFVVVTAVQALLQERGERS</sequence>
<keyword evidence="2 7" id="KW-0813">Transport</keyword>
<feature type="transmembrane region" description="Helical" evidence="7">
    <location>
        <begin position="178"/>
        <end position="200"/>
    </location>
</feature>
<dbReference type="InterPro" id="IPR000515">
    <property type="entry name" value="MetI-like"/>
</dbReference>
<keyword evidence="10" id="KW-1185">Reference proteome</keyword>
<dbReference type="Proteomes" id="UP001174208">
    <property type="component" value="Unassembled WGS sequence"/>
</dbReference>
<protein>
    <submittedName>
        <fullName evidence="9">Sugar ABC transporter permease</fullName>
    </submittedName>
</protein>
<keyword evidence="6 7" id="KW-0472">Membrane</keyword>
<comment type="subcellular location">
    <subcellularLocation>
        <location evidence="1 7">Cell membrane</location>
        <topology evidence="1 7">Multi-pass membrane protein</topology>
    </subcellularLocation>
</comment>
<dbReference type="PROSITE" id="PS50928">
    <property type="entry name" value="ABC_TM1"/>
    <property type="match status" value="1"/>
</dbReference>
<feature type="transmembrane region" description="Helical" evidence="7">
    <location>
        <begin position="283"/>
        <end position="305"/>
    </location>
</feature>
<evidence type="ECO:0000256" key="1">
    <source>
        <dbReference type="ARBA" id="ARBA00004651"/>
    </source>
</evidence>
<dbReference type="RefSeq" id="WP_301210274.1">
    <property type="nucleotide sequence ID" value="NZ_JAROCF010000001.1"/>
</dbReference>
<evidence type="ECO:0000256" key="7">
    <source>
        <dbReference type="RuleBase" id="RU363032"/>
    </source>
</evidence>
<dbReference type="Gene3D" id="1.10.3720.10">
    <property type="entry name" value="MetI-like"/>
    <property type="match status" value="1"/>
</dbReference>
<feature type="transmembrane region" description="Helical" evidence="7">
    <location>
        <begin position="26"/>
        <end position="50"/>
    </location>
</feature>
<dbReference type="InterPro" id="IPR051393">
    <property type="entry name" value="ABC_transporter_permease"/>
</dbReference>
<gene>
    <name evidence="9" type="ORF">P5G50_05270</name>
</gene>
<feature type="domain" description="ABC transmembrane type-1" evidence="8">
    <location>
        <begin position="87"/>
        <end position="301"/>
    </location>
</feature>
<feature type="transmembrane region" description="Helical" evidence="7">
    <location>
        <begin position="121"/>
        <end position="142"/>
    </location>
</feature>
<name>A0ABT8KA32_9MICO</name>
<evidence type="ECO:0000256" key="4">
    <source>
        <dbReference type="ARBA" id="ARBA00022692"/>
    </source>
</evidence>